<feature type="signal peptide" evidence="1">
    <location>
        <begin position="1"/>
        <end position="24"/>
    </location>
</feature>
<dbReference type="InterPro" id="IPR006311">
    <property type="entry name" value="TAT_signal"/>
</dbReference>
<dbReference type="Pfam" id="PF04392">
    <property type="entry name" value="ABC_sub_bind"/>
    <property type="match status" value="1"/>
</dbReference>
<gene>
    <name evidence="2" type="ORF">SAMN05444159_4702</name>
</gene>
<keyword evidence="1" id="KW-0732">Signal</keyword>
<dbReference type="CDD" id="cd06325">
    <property type="entry name" value="PBP1_ABC_unchar_transporter"/>
    <property type="match status" value="1"/>
</dbReference>
<proteinExistence type="predicted"/>
<protein>
    <submittedName>
        <fullName evidence="2">Putative ABC transport system substrate-binding protein</fullName>
    </submittedName>
</protein>
<evidence type="ECO:0000313" key="3">
    <source>
        <dbReference type="Proteomes" id="UP000189935"/>
    </source>
</evidence>
<reference evidence="2 3" key="1">
    <citation type="submission" date="2016-11" db="EMBL/GenBank/DDBJ databases">
        <authorList>
            <person name="Jaros S."/>
            <person name="Januszkiewicz K."/>
            <person name="Wedrychowicz H."/>
        </authorList>
    </citation>
    <scope>NUCLEOTIDE SEQUENCE [LARGE SCALE GENOMIC DNA]</scope>
    <source>
        <strain evidence="2 3">GAS499</strain>
    </source>
</reference>
<evidence type="ECO:0000313" key="2">
    <source>
        <dbReference type="EMBL" id="SHK98634.1"/>
    </source>
</evidence>
<dbReference type="Gene3D" id="3.40.50.2300">
    <property type="match status" value="2"/>
</dbReference>
<organism evidence="2 3">
    <name type="scientific">Bradyrhizobium lablabi</name>
    <dbReference type="NCBI Taxonomy" id="722472"/>
    <lineage>
        <taxon>Bacteria</taxon>
        <taxon>Pseudomonadati</taxon>
        <taxon>Pseudomonadota</taxon>
        <taxon>Alphaproteobacteria</taxon>
        <taxon>Hyphomicrobiales</taxon>
        <taxon>Nitrobacteraceae</taxon>
        <taxon>Bradyrhizobium</taxon>
    </lineage>
</organism>
<dbReference type="Proteomes" id="UP000189935">
    <property type="component" value="Chromosome I"/>
</dbReference>
<accession>A0A1M6WY88</accession>
<sequence length="330" mass="35402">MRVKRRTFIAAVGGAAAWPLAARAQQAGAMRRVGVLMVESDPVGQLHLKLFVQKLQELGWTDGRNIHIEVRLTGTDAERIQKFAKELVAWQPDVIATNSTPGTAAVQRETRMIPTVFVVVSDPVGEGFVASLARPGGNITGFINYEASIAGKWVDLLKEIDPRLVRAAGLFNPDAAPGGGSFFLRPFEAAARSLAITPLATPVRSDADIEAAIAALSSEPGGGLVMMADSFMGSHRARLIEQAARHKVLAVYPFRSASADGGLLSYGPDFSDLYLQQGLYVDRILRGAKPNELPVQVPTKFELVVNLRTAKALGLELPATLLGRADEVIE</sequence>
<evidence type="ECO:0000256" key="1">
    <source>
        <dbReference type="SAM" id="SignalP"/>
    </source>
</evidence>
<dbReference type="InterPro" id="IPR007487">
    <property type="entry name" value="ABC_transpt-TYRBP-like"/>
</dbReference>
<name>A0A1M6WY88_9BRAD</name>
<dbReference type="PANTHER" id="PTHR35271">
    <property type="entry name" value="ABC TRANSPORTER, SUBSTRATE-BINDING LIPOPROTEIN-RELATED"/>
    <property type="match status" value="1"/>
</dbReference>
<feature type="chain" id="PRO_5013382576" evidence="1">
    <location>
        <begin position="25"/>
        <end position="330"/>
    </location>
</feature>
<dbReference type="PANTHER" id="PTHR35271:SF1">
    <property type="entry name" value="ABC TRANSPORTER, SUBSTRATE-BINDING LIPOPROTEIN"/>
    <property type="match status" value="1"/>
</dbReference>
<dbReference type="AlphaFoldDB" id="A0A1M6WY88"/>
<dbReference type="PROSITE" id="PS51318">
    <property type="entry name" value="TAT"/>
    <property type="match status" value="1"/>
</dbReference>
<dbReference type="EMBL" id="LT670844">
    <property type="protein sequence ID" value="SHK98634.1"/>
    <property type="molecule type" value="Genomic_DNA"/>
</dbReference>